<dbReference type="AlphaFoldDB" id="A0A2U2J5B3"/>
<gene>
    <name evidence="2" type="ORF">DF286_12055</name>
</gene>
<dbReference type="Proteomes" id="UP000245916">
    <property type="component" value="Unassembled WGS sequence"/>
</dbReference>
<sequence>MLMPDEVLAQYLAIFTERAKEAGLDMRAPGQNWAPMRDIVPGSHISLSVRRDAIQVNLNNERDEDRARFEALYRDRSTIQAAIGESLAWEKKDGRKKTAIRATLSRGFEDRGDWDEQHRWAIKMMRAFEREFGPRLRSSA</sequence>
<proteinExistence type="predicted"/>
<organism evidence="2 3">
    <name type="scientific">Allosphingosinicella humi</name>
    <dbReference type="NCBI Taxonomy" id="2068657"/>
    <lineage>
        <taxon>Bacteria</taxon>
        <taxon>Pseudomonadati</taxon>
        <taxon>Pseudomonadota</taxon>
        <taxon>Alphaproteobacteria</taxon>
        <taxon>Sphingomonadales</taxon>
        <taxon>Sphingomonadaceae</taxon>
        <taxon>Allosphingosinicella</taxon>
    </lineage>
</organism>
<dbReference type="InterPro" id="IPR025364">
    <property type="entry name" value="DUF4268"/>
</dbReference>
<accession>A0A2U2J5B3</accession>
<reference evidence="2 3" key="1">
    <citation type="submission" date="2018-05" db="EMBL/GenBank/DDBJ databases">
        <title>Genome of Sphingosinicella humi QZX222.</title>
        <authorList>
            <person name="Qiao Z."/>
            <person name="Wang G."/>
        </authorList>
    </citation>
    <scope>NUCLEOTIDE SEQUENCE [LARGE SCALE GENOMIC DNA]</scope>
    <source>
        <strain evidence="2 3">QZX222</strain>
    </source>
</reference>
<evidence type="ECO:0000313" key="2">
    <source>
        <dbReference type="EMBL" id="PWG03524.1"/>
    </source>
</evidence>
<feature type="domain" description="DUF4268" evidence="1">
    <location>
        <begin position="26"/>
        <end position="135"/>
    </location>
</feature>
<name>A0A2U2J5B3_9SPHN</name>
<dbReference type="Pfam" id="PF14088">
    <property type="entry name" value="DUF4268"/>
    <property type="match status" value="1"/>
</dbReference>
<evidence type="ECO:0000259" key="1">
    <source>
        <dbReference type="Pfam" id="PF14088"/>
    </source>
</evidence>
<evidence type="ECO:0000313" key="3">
    <source>
        <dbReference type="Proteomes" id="UP000245916"/>
    </source>
</evidence>
<protein>
    <recommendedName>
        <fullName evidence="1">DUF4268 domain-containing protein</fullName>
    </recommendedName>
</protein>
<keyword evidence="3" id="KW-1185">Reference proteome</keyword>
<dbReference type="EMBL" id="QFFF01000001">
    <property type="protein sequence ID" value="PWG03524.1"/>
    <property type="molecule type" value="Genomic_DNA"/>
</dbReference>
<comment type="caution">
    <text evidence="2">The sequence shown here is derived from an EMBL/GenBank/DDBJ whole genome shotgun (WGS) entry which is preliminary data.</text>
</comment>